<proteinExistence type="predicted"/>
<protein>
    <submittedName>
        <fullName evidence="2">Uncharacterized protein</fullName>
    </submittedName>
</protein>
<feature type="transmembrane region" description="Helical" evidence="1">
    <location>
        <begin position="73"/>
        <end position="92"/>
    </location>
</feature>
<dbReference type="RefSeq" id="WP_344265803.1">
    <property type="nucleotide sequence ID" value="NZ_BAAAMR010000019.1"/>
</dbReference>
<feature type="transmembrane region" description="Helical" evidence="1">
    <location>
        <begin position="42"/>
        <end position="61"/>
    </location>
</feature>
<keyword evidence="1" id="KW-0472">Membrane</keyword>
<keyword evidence="3" id="KW-1185">Reference proteome</keyword>
<accession>A0ABP5KP59</accession>
<feature type="transmembrane region" description="Helical" evidence="1">
    <location>
        <begin position="98"/>
        <end position="117"/>
    </location>
</feature>
<evidence type="ECO:0000256" key="1">
    <source>
        <dbReference type="SAM" id="Phobius"/>
    </source>
</evidence>
<evidence type="ECO:0000313" key="2">
    <source>
        <dbReference type="EMBL" id="GAA2133486.1"/>
    </source>
</evidence>
<sequence>MTPRVVLDPDIPEGAREVLAANAHLLPHPSAPPPRPRFGGRGLTTAALAAFQAPIWVYLPVLACWQYGKRAKIAGIAAEAVVIAPIAIWGFYGLAFNILLGVPLQIIAFITVLVLSGEPQLPKLIRRHKDGYIRPEELNGAAPALLDRAQAAVDAVIRSEVNREGLLDEVRNTVTLPRQLWDIAQTLAELSRLNAEQARKAMGVSTPRVVEAMRPRRKALNLATESVVKRVEALERYAARTRAADGSLLELRALQNLAEGSDAYRDLLARTVRDDLAIAEIDDLTERARQIEEALHDSVEQARRAGLSLVPQAS</sequence>
<evidence type="ECO:0000313" key="3">
    <source>
        <dbReference type="Proteomes" id="UP001501020"/>
    </source>
</evidence>
<name>A0ABP5KP59_9ACTN</name>
<reference evidence="3" key="1">
    <citation type="journal article" date="2019" name="Int. J. Syst. Evol. Microbiol.">
        <title>The Global Catalogue of Microorganisms (GCM) 10K type strain sequencing project: providing services to taxonomists for standard genome sequencing and annotation.</title>
        <authorList>
            <consortium name="The Broad Institute Genomics Platform"/>
            <consortium name="The Broad Institute Genome Sequencing Center for Infectious Disease"/>
            <person name="Wu L."/>
            <person name="Ma J."/>
        </authorList>
    </citation>
    <scope>NUCLEOTIDE SEQUENCE [LARGE SCALE GENOMIC DNA]</scope>
    <source>
        <strain evidence="3">JCM 13850</strain>
    </source>
</reference>
<dbReference type="Proteomes" id="UP001501020">
    <property type="component" value="Unassembled WGS sequence"/>
</dbReference>
<keyword evidence="1" id="KW-1133">Transmembrane helix</keyword>
<gene>
    <name evidence="2" type="ORF">GCM10009727_26850</name>
</gene>
<keyword evidence="1" id="KW-0812">Transmembrane</keyword>
<dbReference type="EMBL" id="BAAAMR010000019">
    <property type="protein sequence ID" value="GAA2133486.1"/>
    <property type="molecule type" value="Genomic_DNA"/>
</dbReference>
<organism evidence="2 3">
    <name type="scientific">Actinomadura napierensis</name>
    <dbReference type="NCBI Taxonomy" id="267854"/>
    <lineage>
        <taxon>Bacteria</taxon>
        <taxon>Bacillati</taxon>
        <taxon>Actinomycetota</taxon>
        <taxon>Actinomycetes</taxon>
        <taxon>Streptosporangiales</taxon>
        <taxon>Thermomonosporaceae</taxon>
        <taxon>Actinomadura</taxon>
    </lineage>
</organism>
<comment type="caution">
    <text evidence="2">The sequence shown here is derived from an EMBL/GenBank/DDBJ whole genome shotgun (WGS) entry which is preliminary data.</text>
</comment>